<comment type="caution">
    <text evidence="11">The sequence shown here is derived from an EMBL/GenBank/DDBJ whole genome shotgun (WGS) entry which is preliminary data.</text>
</comment>
<dbReference type="PIRSF" id="PIRSF006102">
    <property type="entry name" value="NQR_DE"/>
    <property type="match status" value="1"/>
</dbReference>
<feature type="transmembrane region" description="Helical" evidence="8">
    <location>
        <begin position="170"/>
        <end position="195"/>
    </location>
</feature>
<proteinExistence type="inferred from homology"/>
<feature type="transmembrane region" description="Helical" evidence="8">
    <location>
        <begin position="71"/>
        <end position="89"/>
    </location>
</feature>
<dbReference type="Proteomes" id="UP000730862">
    <property type="component" value="Unassembled WGS sequence"/>
</dbReference>
<evidence type="ECO:0000256" key="1">
    <source>
        <dbReference type="ARBA" id="ARBA00004127"/>
    </source>
</evidence>
<evidence type="ECO:0000313" key="13">
    <source>
        <dbReference type="Proteomes" id="UP000215413"/>
    </source>
</evidence>
<reference evidence="12 15" key="3">
    <citation type="submission" date="2017-09" db="EMBL/GenBank/DDBJ databases">
        <title>Bacterial strain isolated from the female urinary microbiota.</title>
        <authorList>
            <person name="Thomas-White K."/>
            <person name="Kumar N."/>
            <person name="Forster S."/>
            <person name="Putonti C."/>
            <person name="Lawley T."/>
            <person name="Wolfe A.J."/>
        </authorList>
    </citation>
    <scope>NUCLEOTIDE SEQUENCE [LARGE SCALE GENOMIC DNA]</scope>
    <source>
        <strain evidence="12 15">UMB0115</strain>
    </source>
</reference>
<dbReference type="GO" id="GO:0005886">
    <property type="term" value="C:plasma membrane"/>
    <property type="evidence" value="ECO:0007669"/>
    <property type="project" value="UniProtKB-SubCell"/>
</dbReference>
<feature type="transmembrane region" description="Helical" evidence="8">
    <location>
        <begin position="95"/>
        <end position="115"/>
    </location>
</feature>
<sequence>MEKGKAAKVFKSSILKNNPVLIQLVGLCSVLGVSTSVENAIGMTAAFAFVLICSNIVISLLRNFIPDKVRIPAYIVVIATFVTLVSMMLQAFVPALYTSLGAFVPLIVVNCIILARAESFASKNGVFLSLLDGISNALGYGIVIVLVAFIRELLGSGKILGKLVIGDIPPIGIMSAAPGAFIVLGILLATYNSFLSRQERKKNNMRGED</sequence>
<feature type="transmembrane region" description="Helical" evidence="8">
    <location>
        <begin position="127"/>
        <end position="150"/>
    </location>
</feature>
<comment type="similarity">
    <text evidence="8">Belongs to the NqrDE/RnfAE family.</text>
</comment>
<protein>
    <recommendedName>
        <fullName evidence="8">Ion-translocating oxidoreductase complex subunit E</fullName>
        <ecNumber evidence="8">7.-.-.-</ecNumber>
    </recommendedName>
    <alternativeName>
        <fullName evidence="8">Rnf electron transport complex subunit E</fullName>
    </alternativeName>
</protein>
<evidence type="ECO:0000256" key="5">
    <source>
        <dbReference type="ARBA" id="ARBA00022982"/>
    </source>
</evidence>
<keyword evidence="7 8" id="KW-0472">Membrane</keyword>
<dbReference type="EMBL" id="PNHD01000012">
    <property type="protein sequence ID" value="PMC59563.1"/>
    <property type="molecule type" value="Genomic_DNA"/>
</dbReference>
<comment type="subcellular location">
    <subcellularLocation>
        <location evidence="8">Cell membrane</location>
        <topology evidence="8">Multi-pass membrane protein</topology>
    </subcellularLocation>
    <subcellularLocation>
        <location evidence="1">Endomembrane system</location>
        <topology evidence="1">Multi-pass membrane protein</topology>
    </subcellularLocation>
</comment>
<dbReference type="NCBIfam" id="TIGR01948">
    <property type="entry name" value="rnfE"/>
    <property type="match status" value="1"/>
</dbReference>
<dbReference type="InterPro" id="IPR010968">
    <property type="entry name" value="RnfE"/>
</dbReference>
<evidence type="ECO:0000256" key="6">
    <source>
        <dbReference type="ARBA" id="ARBA00022989"/>
    </source>
</evidence>
<organism evidence="11 14">
    <name type="scientific">Finegoldia magna</name>
    <name type="common">Peptostreptococcus magnus</name>
    <dbReference type="NCBI Taxonomy" id="1260"/>
    <lineage>
        <taxon>Bacteria</taxon>
        <taxon>Bacillati</taxon>
        <taxon>Bacillota</taxon>
        <taxon>Tissierellia</taxon>
        <taxon>Tissierellales</taxon>
        <taxon>Peptoniphilaceae</taxon>
        <taxon>Finegoldia</taxon>
    </lineage>
</organism>
<dbReference type="Proteomes" id="UP000215546">
    <property type="component" value="Unassembled WGS sequence"/>
</dbReference>
<evidence type="ECO:0000313" key="11">
    <source>
        <dbReference type="EMBL" id="OXZ33426.1"/>
    </source>
</evidence>
<name>A0A233VLX7_FINMA</name>
<evidence type="ECO:0000313" key="15">
    <source>
        <dbReference type="Proteomes" id="UP000235723"/>
    </source>
</evidence>
<comment type="subunit">
    <text evidence="8">The complex is composed of six subunits: RnfA, RnfB, RnfC, RnfD, RnfE and RnfG.</text>
</comment>
<dbReference type="Proteomes" id="UP000235723">
    <property type="component" value="Unassembled WGS sequence"/>
</dbReference>
<feature type="transmembrane region" description="Helical" evidence="8">
    <location>
        <begin position="20"/>
        <end position="37"/>
    </location>
</feature>
<keyword evidence="5 8" id="KW-0249">Electron transport</keyword>
<dbReference type="PANTHER" id="PTHR30586">
    <property type="entry name" value="ELECTRON TRANSPORT COMPLEX PROTEIN RNFE"/>
    <property type="match status" value="1"/>
</dbReference>
<evidence type="ECO:0000256" key="4">
    <source>
        <dbReference type="ARBA" id="ARBA00022967"/>
    </source>
</evidence>
<dbReference type="PANTHER" id="PTHR30586:SF0">
    <property type="entry name" value="ION-TRANSLOCATING OXIDOREDUCTASE COMPLEX SUBUNIT E"/>
    <property type="match status" value="1"/>
</dbReference>
<accession>A0A233VLX7</accession>
<dbReference type="NCBIfam" id="NF009070">
    <property type="entry name" value="PRK12405.1"/>
    <property type="match status" value="1"/>
</dbReference>
<dbReference type="Proteomes" id="UP000215413">
    <property type="component" value="Unassembled WGS sequence"/>
</dbReference>
<keyword evidence="2 8" id="KW-0813">Transport</keyword>
<dbReference type="EC" id="7.-.-.-" evidence="8"/>
<evidence type="ECO:0000256" key="7">
    <source>
        <dbReference type="ARBA" id="ARBA00023136"/>
    </source>
</evidence>
<dbReference type="RefSeq" id="WP_094205309.1">
    <property type="nucleotide sequence ID" value="NZ_BAAAWC010000021.1"/>
</dbReference>
<evidence type="ECO:0000313" key="12">
    <source>
        <dbReference type="EMBL" id="PMC59563.1"/>
    </source>
</evidence>
<dbReference type="HAMAP" id="MF_00478">
    <property type="entry name" value="RsxE_RnfE"/>
    <property type="match status" value="1"/>
</dbReference>
<evidence type="ECO:0000313" key="9">
    <source>
        <dbReference type="EMBL" id="MBS5965508.1"/>
    </source>
</evidence>
<keyword evidence="6 8" id="KW-1133">Transmembrane helix</keyword>
<evidence type="ECO:0000256" key="2">
    <source>
        <dbReference type="ARBA" id="ARBA00022448"/>
    </source>
</evidence>
<dbReference type="GO" id="GO:0022900">
    <property type="term" value="P:electron transport chain"/>
    <property type="evidence" value="ECO:0007669"/>
    <property type="project" value="UniProtKB-UniRule"/>
</dbReference>
<evidence type="ECO:0000256" key="3">
    <source>
        <dbReference type="ARBA" id="ARBA00022692"/>
    </source>
</evidence>
<dbReference type="EMBL" id="NDYC01000010">
    <property type="protein sequence ID" value="OXZ28458.1"/>
    <property type="molecule type" value="Genomic_DNA"/>
</dbReference>
<dbReference type="AlphaFoldDB" id="A0A233VLX7"/>
<evidence type="ECO:0000256" key="8">
    <source>
        <dbReference type="HAMAP-Rule" id="MF_00478"/>
    </source>
</evidence>
<dbReference type="InterPro" id="IPR003667">
    <property type="entry name" value="NqrDE/RnfAE"/>
</dbReference>
<reference evidence="11" key="1">
    <citation type="journal article" date="2017" name="J. Clin. Microbiol.">
        <title>Finegoldia magna Isolated from Orthopedic Joint Implant-Associated Infections.</title>
        <authorList>
            <person name="Soderquist B."/>
            <person name="Bjorklund S."/>
            <person name="Hellmark B."/>
            <person name="Jensen A."/>
            <person name="Bruggemann H."/>
        </authorList>
    </citation>
    <scope>NUCLEOTIDE SEQUENCE</scope>
    <source>
        <strain evidence="11">12T273</strain>
        <strain evidence="10">CCUG 54800</strain>
    </source>
</reference>
<keyword evidence="4 8" id="KW-1278">Translocase</keyword>
<dbReference type="EMBL" id="JAHAIK010000023">
    <property type="protein sequence ID" value="MBS5965508.1"/>
    <property type="molecule type" value="Genomic_DNA"/>
</dbReference>
<gene>
    <name evidence="9" type="primary">rsxE</name>
    <name evidence="8" type="synonym">rnfE</name>
    <name evidence="10" type="ORF">B9N49_02045</name>
    <name evidence="11" type="ORF">B9N55_03395</name>
    <name evidence="12" type="ORF">CJ208_07800</name>
    <name evidence="9" type="ORF">KIA07_07600</name>
</gene>
<evidence type="ECO:0000313" key="10">
    <source>
        <dbReference type="EMBL" id="OXZ28458.1"/>
    </source>
</evidence>
<dbReference type="GO" id="GO:0012505">
    <property type="term" value="C:endomembrane system"/>
    <property type="evidence" value="ECO:0007669"/>
    <property type="project" value="UniProtKB-SubCell"/>
</dbReference>
<keyword evidence="3 8" id="KW-0812">Transmembrane</keyword>
<comment type="function">
    <text evidence="8">Part of a membrane-bound complex that couples electron transfer with translocation of ions across the membrane.</text>
</comment>
<dbReference type="Pfam" id="PF02508">
    <property type="entry name" value="Rnf-Nqr"/>
    <property type="match status" value="1"/>
</dbReference>
<evidence type="ECO:0000313" key="14">
    <source>
        <dbReference type="Proteomes" id="UP000215546"/>
    </source>
</evidence>
<reference evidence="13 14" key="2">
    <citation type="submission" date="2017-04" db="EMBL/GenBank/DDBJ databases">
        <title>Finegoldia magna isolated from orthopedic joint implant-associated infections.</title>
        <authorList>
            <person name="Bjorklund S."/>
            <person name="Bruggemann H."/>
            <person name="Jensen A."/>
            <person name="Hellmark B."/>
            <person name="Soderquist B."/>
        </authorList>
    </citation>
    <scope>NUCLEOTIDE SEQUENCE [LARGE SCALE GENOMIC DNA]</scope>
    <source>
        <strain evidence="14">12T273</strain>
        <strain evidence="13">CCUG 54800</strain>
    </source>
</reference>
<dbReference type="EMBL" id="NDYE01000006">
    <property type="protein sequence ID" value="OXZ33426.1"/>
    <property type="molecule type" value="Genomic_DNA"/>
</dbReference>
<dbReference type="GeneID" id="60839713"/>
<feature type="transmembrane region" description="Helical" evidence="8">
    <location>
        <begin position="43"/>
        <end position="64"/>
    </location>
</feature>
<reference evidence="9" key="4">
    <citation type="submission" date="2021-02" db="EMBL/GenBank/DDBJ databases">
        <title>Infant gut strain persistence is associated with maternal origin, phylogeny, and functional potential including surface adhesion and iron acquisition.</title>
        <authorList>
            <person name="Lou Y.C."/>
        </authorList>
    </citation>
    <scope>NUCLEOTIDE SEQUENCE</scope>
    <source>
        <strain evidence="9">L3_058_000G1_dasL3_058_000G1_concoct_72</strain>
    </source>
</reference>
<keyword evidence="8" id="KW-1003">Cell membrane</keyword>